<name>A0A834XCA4_9FABA</name>
<dbReference type="OrthoDB" id="1434716at2759"/>
<protein>
    <submittedName>
        <fullName evidence="1">Ribonuclease H</fullName>
    </submittedName>
</protein>
<evidence type="ECO:0000313" key="2">
    <source>
        <dbReference type="Proteomes" id="UP000634136"/>
    </source>
</evidence>
<dbReference type="EMBL" id="JAAIUW010000002">
    <property type="protein sequence ID" value="KAF7841758.1"/>
    <property type="molecule type" value="Genomic_DNA"/>
</dbReference>
<sequence length="369" mass="41401">MRFPRSTIQIIMQCVRTVSYSLLLNGQLVGSFLPQRGIRQGDPLFSYLFLLCANVLSCSLLQFEQKKQLMGVKFARRGPAISDLMYADDTILFFKADDLNCASVKKAIDMYATLAGQQLNLDKSFLVFSPNTPRSVKDQIASCLGVAVSTKIGRYLGSFVDNKLSDPQNYTFLVERIVSKLAGWKAKALSQAGRLTLIKSVLQPLNVYHMSTLTVPRKYCHAIDAVCSNFFWGFRRGKPAMHLLSKRKIFAPRDRGGLGLRHTELVNNALVTKQIWRMIEHPSSLFGHSQDQVSLDVVVLPKPGYLSLIRGRFLHYSEAIISTDILHLLETQGILLRLAVADFLQEIGNLECIMPQYVFSGPGPYYLSL</sequence>
<dbReference type="Proteomes" id="UP000634136">
    <property type="component" value="Unassembled WGS sequence"/>
</dbReference>
<dbReference type="PANTHER" id="PTHR33116">
    <property type="entry name" value="REVERSE TRANSCRIPTASE ZINC-BINDING DOMAIN-CONTAINING PROTEIN-RELATED-RELATED"/>
    <property type="match status" value="1"/>
</dbReference>
<evidence type="ECO:0000313" key="1">
    <source>
        <dbReference type="EMBL" id="KAF7841758.1"/>
    </source>
</evidence>
<gene>
    <name evidence="1" type="ORF">G2W53_004056</name>
</gene>
<accession>A0A834XCA4</accession>
<proteinExistence type="predicted"/>
<comment type="caution">
    <text evidence="1">The sequence shown here is derived from an EMBL/GenBank/DDBJ whole genome shotgun (WGS) entry which is preliminary data.</text>
</comment>
<keyword evidence="2" id="KW-1185">Reference proteome</keyword>
<dbReference type="PANTHER" id="PTHR33116:SF78">
    <property type="entry name" value="OS12G0587133 PROTEIN"/>
    <property type="match status" value="1"/>
</dbReference>
<organism evidence="1 2">
    <name type="scientific">Senna tora</name>
    <dbReference type="NCBI Taxonomy" id="362788"/>
    <lineage>
        <taxon>Eukaryota</taxon>
        <taxon>Viridiplantae</taxon>
        <taxon>Streptophyta</taxon>
        <taxon>Embryophyta</taxon>
        <taxon>Tracheophyta</taxon>
        <taxon>Spermatophyta</taxon>
        <taxon>Magnoliopsida</taxon>
        <taxon>eudicotyledons</taxon>
        <taxon>Gunneridae</taxon>
        <taxon>Pentapetalae</taxon>
        <taxon>rosids</taxon>
        <taxon>fabids</taxon>
        <taxon>Fabales</taxon>
        <taxon>Fabaceae</taxon>
        <taxon>Caesalpinioideae</taxon>
        <taxon>Cassia clade</taxon>
        <taxon>Senna</taxon>
    </lineage>
</organism>
<dbReference type="AlphaFoldDB" id="A0A834XCA4"/>
<reference evidence="1" key="1">
    <citation type="submission" date="2020-09" db="EMBL/GenBank/DDBJ databases">
        <title>Genome-Enabled Discovery of Anthraquinone Biosynthesis in Senna tora.</title>
        <authorList>
            <person name="Kang S.-H."/>
            <person name="Pandey R.P."/>
            <person name="Lee C.-M."/>
            <person name="Sim J.-S."/>
            <person name="Jeong J.-T."/>
            <person name="Choi B.-S."/>
            <person name="Jung M."/>
            <person name="Ginzburg D."/>
            <person name="Zhao K."/>
            <person name="Won S.Y."/>
            <person name="Oh T.-J."/>
            <person name="Yu Y."/>
            <person name="Kim N.-H."/>
            <person name="Lee O.R."/>
            <person name="Lee T.-H."/>
            <person name="Bashyal P."/>
            <person name="Kim T.-S."/>
            <person name="Lee W.-H."/>
            <person name="Kawkins C."/>
            <person name="Kim C.-K."/>
            <person name="Kim J.S."/>
            <person name="Ahn B.O."/>
            <person name="Rhee S.Y."/>
            <person name="Sohng J.K."/>
        </authorList>
    </citation>
    <scope>NUCLEOTIDE SEQUENCE</scope>
    <source>
        <tissue evidence="1">Leaf</tissue>
    </source>
</reference>